<sequence>MTSALAFAPPPTLGLLSSTAVATHLNRGIQAGDEAPPQAALRKTTVALPESARWRTEPLRELFDEAMRRFVNRRTAADGWLAPRLHATLRLSRAEAAQDELWNFIALLIAPDYVVWRHRGKKVAPASRFSGLHYTQAFARLWWAAELFRDGEDYRTVETACRVQEIFNSTMRLDVIDHRPTALTIVRIVQAMLDAKTPRPGDHVHALSSAINLAGSTLVFEALAPDPGPDPEGIEAWIAGAEIAPQVPWDRLPDGPDDGAVAESGIRTLLPLFEQLGKDANVRERKKPEDDESP</sequence>
<dbReference type="InterPro" id="IPR045920">
    <property type="entry name" value="DUF6339"/>
</dbReference>
<dbReference type="Pfam" id="PF19866">
    <property type="entry name" value="DUF6339"/>
    <property type="match status" value="1"/>
</dbReference>
<gene>
    <name evidence="1" type="ORF">QP939_19345</name>
</gene>
<protein>
    <submittedName>
        <fullName evidence="1">DUF6339 family protein</fullName>
    </submittedName>
</protein>
<dbReference type="Proteomes" id="UP001227101">
    <property type="component" value="Chromosome"/>
</dbReference>
<dbReference type="RefSeq" id="WP_285458183.1">
    <property type="nucleotide sequence ID" value="NZ_CP127173.1"/>
</dbReference>
<accession>A0ABY8XYD7</accession>
<dbReference type="EMBL" id="CP127173">
    <property type="protein sequence ID" value="WIV60602.1"/>
    <property type="molecule type" value="Genomic_DNA"/>
</dbReference>
<keyword evidence="2" id="KW-1185">Reference proteome</keyword>
<evidence type="ECO:0000313" key="2">
    <source>
        <dbReference type="Proteomes" id="UP001227101"/>
    </source>
</evidence>
<name>A0ABY8XYD7_9PSEU</name>
<organism evidence="1 2">
    <name type="scientific">Amycolatopsis nalaikhensis</name>
    <dbReference type="NCBI Taxonomy" id="715472"/>
    <lineage>
        <taxon>Bacteria</taxon>
        <taxon>Bacillati</taxon>
        <taxon>Actinomycetota</taxon>
        <taxon>Actinomycetes</taxon>
        <taxon>Pseudonocardiales</taxon>
        <taxon>Pseudonocardiaceae</taxon>
        <taxon>Amycolatopsis</taxon>
    </lineage>
</organism>
<reference evidence="1 2" key="1">
    <citation type="submission" date="2023-06" db="EMBL/GenBank/DDBJ databases">
        <authorList>
            <person name="Oyuntsetseg B."/>
            <person name="Kim S.B."/>
        </authorList>
    </citation>
    <scope>NUCLEOTIDE SEQUENCE [LARGE SCALE GENOMIC DNA]</scope>
    <source>
        <strain evidence="1 2">2-2</strain>
    </source>
</reference>
<evidence type="ECO:0000313" key="1">
    <source>
        <dbReference type="EMBL" id="WIV60602.1"/>
    </source>
</evidence>
<proteinExistence type="predicted"/>